<evidence type="ECO:0000313" key="6">
    <source>
        <dbReference type="EnsemblMetazoa" id="SCAU006519-PA"/>
    </source>
</evidence>
<dbReference type="AlphaFoldDB" id="A0A1I8PBI4"/>
<dbReference type="InterPro" id="IPR058698">
    <property type="entry name" value="CUB_metazoa"/>
</dbReference>
<name>A0A1I8PBI4_STOCA</name>
<proteinExistence type="predicted"/>
<feature type="compositionally biased region" description="Low complexity" evidence="3">
    <location>
        <begin position="127"/>
        <end position="156"/>
    </location>
</feature>
<evidence type="ECO:0000313" key="7">
    <source>
        <dbReference type="Proteomes" id="UP000095300"/>
    </source>
</evidence>
<dbReference type="PANTHER" id="PTHR33236">
    <property type="entry name" value="INTRAFLAGELLAR TRANSPORT PROTEIN 122 FAMILY PROTEIN-RELATED"/>
    <property type="match status" value="1"/>
</dbReference>
<dbReference type="SUPFAM" id="SSF49854">
    <property type="entry name" value="Spermadhesin, CUB domain"/>
    <property type="match status" value="1"/>
</dbReference>
<dbReference type="InterPro" id="IPR035914">
    <property type="entry name" value="Sperma_CUB_dom_sf"/>
</dbReference>
<sequence length="591" mass="66342">MSSINWKWRHLLSLLLVFIYGAGSRTSSLHHHGKFVTFRQLNESNASNADDSLEENSVNISAKMPYDRGLMRITYRLHENPYQLKYQPLYPMPRLFWHKFPQKQQEQPMTTPMPSEEQPMITEMQTEQPMEAETEAAPPTAAETEAPPIVEPSMEPEMPPLPETDMPTIAPTDQMMMTTPTSTNATTSTTAPSLKPSTTFTTIMKPPGYFPFNIADKLKNLLIFGSPSKVNLLQKHGNVIPKGKTKSKGFLSLFEVIKFANIKCSVNMGDIRSMEGTCYHEFECKTLGGIPTERCADGVGVCCIFLAGCGDNTEQSVTYFESPNYPQSYREAMICVLIVNIRKNVQQVRVDFLMFELNRPTDGNCEDDQFVVSGQNVNFAVPILCGINTGHHIYIHAGKSPEQKIYLSIFSKVPNGARSFNLKITQLEENLAPDGCLQYYTEPEGIVKSFNYDIEGVVVEDKLATYLNNMNYVICLERLKDTCSVNYVMEQIGSNSELLDFQIVNKNEDENDLVPDGQAGAGIFNCPDDYVAINQVRLCGERFNDGTTNEDFTAHAPIRDVAAGPIILPFRSDEEYVGRGFRLAYRQESCV</sequence>
<dbReference type="Pfam" id="PF00431">
    <property type="entry name" value="CUB"/>
    <property type="match status" value="1"/>
</dbReference>
<evidence type="ECO:0000256" key="4">
    <source>
        <dbReference type="SAM" id="SignalP"/>
    </source>
</evidence>
<dbReference type="Proteomes" id="UP000095300">
    <property type="component" value="Unassembled WGS sequence"/>
</dbReference>
<dbReference type="KEGG" id="scac:106092562"/>
<dbReference type="Pfam" id="PF26080">
    <property type="entry name" value="CUB_animal"/>
    <property type="match status" value="1"/>
</dbReference>
<dbReference type="Gene3D" id="2.60.120.290">
    <property type="entry name" value="Spermadhesin, CUB domain"/>
    <property type="match status" value="1"/>
</dbReference>
<feature type="chain" id="PRO_5009326502" description="CUB domain-containing protein" evidence="4">
    <location>
        <begin position="25"/>
        <end position="591"/>
    </location>
</feature>
<keyword evidence="1" id="KW-1015">Disulfide bond</keyword>
<evidence type="ECO:0000256" key="2">
    <source>
        <dbReference type="PROSITE-ProRule" id="PRU00059"/>
    </source>
</evidence>
<evidence type="ECO:0000259" key="5">
    <source>
        <dbReference type="PROSITE" id="PS01180"/>
    </source>
</evidence>
<gene>
    <name evidence="6" type="primary">106092562</name>
</gene>
<evidence type="ECO:0000256" key="3">
    <source>
        <dbReference type="SAM" id="MobiDB-lite"/>
    </source>
</evidence>
<dbReference type="OrthoDB" id="6479909at2759"/>
<protein>
    <recommendedName>
        <fullName evidence="5">CUB domain-containing protein</fullName>
    </recommendedName>
</protein>
<comment type="caution">
    <text evidence="2">Lacks conserved residue(s) required for the propagation of feature annotation.</text>
</comment>
<accession>A0A1I8PBI4</accession>
<keyword evidence="7" id="KW-1185">Reference proteome</keyword>
<evidence type="ECO:0000256" key="1">
    <source>
        <dbReference type="ARBA" id="ARBA00023157"/>
    </source>
</evidence>
<dbReference type="STRING" id="35570.A0A1I8PBI4"/>
<organism evidence="6 7">
    <name type="scientific">Stomoxys calcitrans</name>
    <name type="common">Stable fly</name>
    <name type="synonym">Conops calcitrans</name>
    <dbReference type="NCBI Taxonomy" id="35570"/>
    <lineage>
        <taxon>Eukaryota</taxon>
        <taxon>Metazoa</taxon>
        <taxon>Ecdysozoa</taxon>
        <taxon>Arthropoda</taxon>
        <taxon>Hexapoda</taxon>
        <taxon>Insecta</taxon>
        <taxon>Pterygota</taxon>
        <taxon>Neoptera</taxon>
        <taxon>Endopterygota</taxon>
        <taxon>Diptera</taxon>
        <taxon>Brachycera</taxon>
        <taxon>Muscomorpha</taxon>
        <taxon>Muscoidea</taxon>
        <taxon>Muscidae</taxon>
        <taxon>Stomoxys</taxon>
    </lineage>
</organism>
<feature type="region of interest" description="Disordered" evidence="3">
    <location>
        <begin position="127"/>
        <end position="160"/>
    </location>
</feature>
<dbReference type="EnsemblMetazoa" id="SCAU006519-RA">
    <property type="protein sequence ID" value="SCAU006519-PA"/>
    <property type="gene ID" value="SCAU006519"/>
</dbReference>
<dbReference type="PANTHER" id="PTHR33236:SF11">
    <property type="entry name" value="CUB DOMAIN-CONTAINING PROTEIN"/>
    <property type="match status" value="1"/>
</dbReference>
<feature type="domain" description="CUB" evidence="5">
    <location>
        <begin position="309"/>
        <end position="427"/>
    </location>
</feature>
<feature type="signal peptide" evidence="4">
    <location>
        <begin position="1"/>
        <end position="24"/>
    </location>
</feature>
<dbReference type="PROSITE" id="PS01180">
    <property type="entry name" value="CUB"/>
    <property type="match status" value="1"/>
</dbReference>
<dbReference type="VEuPathDB" id="VectorBase:SCAU006519"/>
<keyword evidence="4" id="KW-0732">Signal</keyword>
<dbReference type="InterPro" id="IPR000859">
    <property type="entry name" value="CUB_dom"/>
</dbReference>
<reference evidence="6" key="1">
    <citation type="submission" date="2020-05" db="UniProtKB">
        <authorList>
            <consortium name="EnsemblMetazoa"/>
        </authorList>
    </citation>
    <scope>IDENTIFICATION</scope>
    <source>
        <strain evidence="6">USDA</strain>
    </source>
</reference>
<dbReference type="CDD" id="cd00041">
    <property type="entry name" value="CUB"/>
    <property type="match status" value="1"/>
</dbReference>